<evidence type="ECO:0000313" key="5">
    <source>
        <dbReference type="EMBL" id="NGO55295.1"/>
    </source>
</evidence>
<dbReference type="InterPro" id="IPR015590">
    <property type="entry name" value="Aldehyde_DH_dom"/>
</dbReference>
<dbReference type="Gene3D" id="3.40.309.10">
    <property type="entry name" value="Aldehyde Dehydrogenase, Chain A, domain 2"/>
    <property type="match status" value="1"/>
</dbReference>
<organism evidence="5 6">
    <name type="scientific">Allomesorhizobium camelthorni</name>
    <dbReference type="NCBI Taxonomy" id="475069"/>
    <lineage>
        <taxon>Bacteria</taxon>
        <taxon>Pseudomonadati</taxon>
        <taxon>Pseudomonadota</taxon>
        <taxon>Alphaproteobacteria</taxon>
        <taxon>Hyphomicrobiales</taxon>
        <taxon>Phyllobacteriaceae</taxon>
        <taxon>Allomesorhizobium</taxon>
    </lineage>
</organism>
<dbReference type="AlphaFoldDB" id="A0A6G4WKF4"/>
<dbReference type="RefSeq" id="WP_165033652.1">
    <property type="nucleotide sequence ID" value="NZ_JAAKZF010000090.1"/>
</dbReference>
<sequence length="481" mass="50706">MAHNGETNFIGGRWQGDPRSEIRPVHSPIDGSRIGLMSWSSRQAAAEAVSAARAAQPAWGKASIWDRAKAMRRIGEAIAARRADLAALLTLEQGKPYAEAFFEVGKSADGFHLAADLVKYLEGNTIPTEDPGKRVMTFYRPRGVYAVVTPWNFPVNIPVEYIAPGLAAGNAVVWTPAPTTALVAAALARAVEEADLPPGILNLVTGAGAVVGDEIVSNPGTNAVGFTGSAATGKQISLRAAGKPQLMELGGNGPVVILEDADLDRAAAATASGCFVNAGQVCSSSERILVHRKVYADFAERMAAAARAVVLGDPREDGVTMGPLNNAAVAAKVAEHVQDALGRGARAIVGGKRPDDMPSPLYFEPTVLTRVAREALINTEETFGPVAPLLAIDSDEEAFEVARDNRYGLVSSVFTQDIDRAFRYVEAMPTGMVNINDTSNYWELHIPFGGVSGKDSGMGRVGGRHALTAMCDLKTATFTVG</sequence>
<evidence type="ECO:0000256" key="3">
    <source>
        <dbReference type="SAM" id="MobiDB-lite"/>
    </source>
</evidence>
<dbReference type="InterPro" id="IPR016163">
    <property type="entry name" value="Ald_DH_C"/>
</dbReference>
<feature type="domain" description="Aldehyde dehydrogenase" evidence="4">
    <location>
        <begin position="21"/>
        <end position="475"/>
    </location>
</feature>
<evidence type="ECO:0000259" key="4">
    <source>
        <dbReference type="Pfam" id="PF00171"/>
    </source>
</evidence>
<comment type="similarity">
    <text evidence="1">Belongs to the aldehyde dehydrogenase family.</text>
</comment>
<evidence type="ECO:0000313" key="6">
    <source>
        <dbReference type="Proteomes" id="UP001642900"/>
    </source>
</evidence>
<gene>
    <name evidence="5" type="ORF">G6N73_30235</name>
</gene>
<reference evidence="5 6" key="1">
    <citation type="submission" date="2020-02" db="EMBL/GenBank/DDBJ databases">
        <title>Genome sequence of strain CCNWXJ40-4.</title>
        <authorList>
            <person name="Gao J."/>
            <person name="Sun J."/>
        </authorList>
    </citation>
    <scope>NUCLEOTIDE SEQUENCE [LARGE SCALE GENOMIC DNA]</scope>
    <source>
        <strain evidence="5 6">CCNWXJ 40-4</strain>
    </source>
</reference>
<dbReference type="Pfam" id="PF00171">
    <property type="entry name" value="Aldedh"/>
    <property type="match status" value="1"/>
</dbReference>
<evidence type="ECO:0000256" key="1">
    <source>
        <dbReference type="ARBA" id="ARBA00009986"/>
    </source>
</evidence>
<feature type="region of interest" description="Disordered" evidence="3">
    <location>
        <begin position="1"/>
        <end position="24"/>
    </location>
</feature>
<dbReference type="EMBL" id="JAAKZF010000090">
    <property type="protein sequence ID" value="NGO55295.1"/>
    <property type="molecule type" value="Genomic_DNA"/>
</dbReference>
<keyword evidence="2" id="KW-0560">Oxidoreductase</keyword>
<dbReference type="Proteomes" id="UP001642900">
    <property type="component" value="Unassembled WGS sequence"/>
</dbReference>
<dbReference type="Gene3D" id="3.40.605.10">
    <property type="entry name" value="Aldehyde Dehydrogenase, Chain A, domain 1"/>
    <property type="match status" value="1"/>
</dbReference>
<protein>
    <submittedName>
        <fullName evidence="5">Aldehyde dehydrogenase</fullName>
    </submittedName>
</protein>
<dbReference type="PANTHER" id="PTHR43353">
    <property type="entry name" value="SUCCINATE-SEMIALDEHYDE DEHYDROGENASE, MITOCHONDRIAL"/>
    <property type="match status" value="1"/>
</dbReference>
<dbReference type="InterPro" id="IPR050740">
    <property type="entry name" value="Aldehyde_DH_Superfamily"/>
</dbReference>
<keyword evidence="6" id="KW-1185">Reference proteome</keyword>
<dbReference type="CDD" id="cd07078">
    <property type="entry name" value="ALDH"/>
    <property type="match status" value="1"/>
</dbReference>
<accession>A0A6G4WKF4</accession>
<comment type="caution">
    <text evidence="5">The sequence shown here is derived from an EMBL/GenBank/DDBJ whole genome shotgun (WGS) entry which is preliminary data.</text>
</comment>
<dbReference type="PANTHER" id="PTHR43353:SF5">
    <property type="entry name" value="SUCCINATE-SEMIALDEHYDE DEHYDROGENASE, MITOCHONDRIAL"/>
    <property type="match status" value="1"/>
</dbReference>
<dbReference type="FunFam" id="3.40.309.10:FF:000009">
    <property type="entry name" value="Aldehyde dehydrogenase A"/>
    <property type="match status" value="1"/>
</dbReference>
<dbReference type="InterPro" id="IPR016162">
    <property type="entry name" value="Ald_DH_N"/>
</dbReference>
<dbReference type="GO" id="GO:0009450">
    <property type="term" value="P:gamma-aminobutyric acid catabolic process"/>
    <property type="evidence" value="ECO:0007669"/>
    <property type="project" value="TreeGrafter"/>
</dbReference>
<dbReference type="InterPro" id="IPR016161">
    <property type="entry name" value="Ald_DH/histidinol_DH"/>
</dbReference>
<dbReference type="GO" id="GO:0004777">
    <property type="term" value="F:succinate-semialdehyde dehydrogenase (NAD+) activity"/>
    <property type="evidence" value="ECO:0007669"/>
    <property type="project" value="TreeGrafter"/>
</dbReference>
<dbReference type="SUPFAM" id="SSF53720">
    <property type="entry name" value="ALDH-like"/>
    <property type="match status" value="1"/>
</dbReference>
<name>A0A6G4WKF4_9HYPH</name>
<proteinExistence type="inferred from homology"/>
<evidence type="ECO:0000256" key="2">
    <source>
        <dbReference type="ARBA" id="ARBA00023002"/>
    </source>
</evidence>